<name>A0A645HSW7_9ZZZZ</name>
<dbReference type="EMBL" id="VSSQ01098252">
    <property type="protein sequence ID" value="MPN41299.1"/>
    <property type="molecule type" value="Genomic_DNA"/>
</dbReference>
<dbReference type="AlphaFoldDB" id="A0A645HSW7"/>
<organism evidence="1">
    <name type="scientific">bioreactor metagenome</name>
    <dbReference type="NCBI Taxonomy" id="1076179"/>
    <lineage>
        <taxon>unclassified sequences</taxon>
        <taxon>metagenomes</taxon>
        <taxon>ecological metagenomes</taxon>
    </lineage>
</organism>
<reference evidence="1" key="1">
    <citation type="submission" date="2019-08" db="EMBL/GenBank/DDBJ databases">
        <authorList>
            <person name="Kucharzyk K."/>
            <person name="Murdoch R.W."/>
            <person name="Higgins S."/>
            <person name="Loffler F."/>
        </authorList>
    </citation>
    <scope>NUCLEOTIDE SEQUENCE</scope>
</reference>
<comment type="caution">
    <text evidence="1">The sequence shown here is derived from an EMBL/GenBank/DDBJ whole genome shotgun (WGS) entry which is preliminary data.</text>
</comment>
<protein>
    <submittedName>
        <fullName evidence="1">Uncharacterized protein</fullName>
    </submittedName>
</protein>
<proteinExistence type="predicted"/>
<evidence type="ECO:0000313" key="1">
    <source>
        <dbReference type="EMBL" id="MPN41299.1"/>
    </source>
</evidence>
<gene>
    <name evidence="1" type="ORF">SDC9_188842</name>
</gene>
<sequence length="115" mass="12784">MIKYAMILNNFVIGIVNSTCPPNWGADQFGNPVIAVECDSSIYIGMHYSDGIFSEYVPTYMTSTPIDNYQPTEGELIIMEAQAATLINQQEIISKQTEIDMTLAELLLNQQGVSR</sequence>
<accession>A0A645HSW7</accession>